<sequence length="312" mass="34061">MAMFVDDFVEEELENPSLKIVLLGPPQSGKSTLLCTLLKTPSPPPPTYTISYHETTMNSMNLMIYDTPSNIFKKSTSKKSNDSNISTPSATADAGGVVICLDIITSLNSDEGGEGREGDDKLSRLYSYLSVVRGEFKGRLPPIVLAFTMWDMAENLGWETKGSDLRRDYGEVLRVFDSVFGRGYGVKRINGTFSDDVTDLFETVIKNFGRWGKGKTTNLVEDINNLSVKKGTAGPLHNPTPSSPHVSSPSLPPSSPSNGWSHSPPPSPISKDLFASKSDPNTPNTPRRRRTNGRKSIVQNASEKIKDECAVS</sequence>
<dbReference type="InterPro" id="IPR006073">
    <property type="entry name" value="GTP-bd"/>
</dbReference>
<reference evidence="4" key="1">
    <citation type="journal article" date="2023" name="Commun. Biol.">
        <title>Genome analysis of Parmales, the sister group of diatoms, reveals the evolutionary specialization of diatoms from phago-mixotrophs to photoautotrophs.</title>
        <authorList>
            <person name="Ban H."/>
            <person name="Sato S."/>
            <person name="Yoshikawa S."/>
            <person name="Yamada K."/>
            <person name="Nakamura Y."/>
            <person name="Ichinomiya M."/>
            <person name="Sato N."/>
            <person name="Blanc-Mathieu R."/>
            <person name="Endo H."/>
            <person name="Kuwata A."/>
            <person name="Ogata H."/>
        </authorList>
    </citation>
    <scope>NUCLEOTIDE SEQUENCE [LARGE SCALE GENOMIC DNA]</scope>
    <source>
        <strain evidence="4">NIES 3699</strain>
    </source>
</reference>
<accession>A0A9W7F4T1</accession>
<evidence type="ECO:0000313" key="4">
    <source>
        <dbReference type="Proteomes" id="UP001165160"/>
    </source>
</evidence>
<dbReference type="Pfam" id="PF01926">
    <property type="entry name" value="MMR_HSR1"/>
    <property type="match status" value="1"/>
</dbReference>
<dbReference type="InterPro" id="IPR027417">
    <property type="entry name" value="P-loop_NTPase"/>
</dbReference>
<dbReference type="Proteomes" id="UP001165160">
    <property type="component" value="Unassembled WGS sequence"/>
</dbReference>
<proteinExistence type="predicted"/>
<dbReference type="Gene3D" id="3.40.50.300">
    <property type="entry name" value="P-loop containing nucleotide triphosphate hydrolases"/>
    <property type="match status" value="1"/>
</dbReference>
<keyword evidence="4" id="KW-1185">Reference proteome</keyword>
<protein>
    <recommendedName>
        <fullName evidence="2">G domain-containing protein</fullName>
    </recommendedName>
</protein>
<feature type="compositionally biased region" description="Basic and acidic residues" evidence="1">
    <location>
        <begin position="303"/>
        <end position="312"/>
    </location>
</feature>
<feature type="domain" description="G" evidence="2">
    <location>
        <begin position="19"/>
        <end position="102"/>
    </location>
</feature>
<comment type="caution">
    <text evidence="3">The sequence shown here is derived from an EMBL/GenBank/DDBJ whole genome shotgun (WGS) entry which is preliminary data.</text>
</comment>
<dbReference type="EMBL" id="BRXX01000302">
    <property type="protein sequence ID" value="GMI03505.1"/>
    <property type="molecule type" value="Genomic_DNA"/>
</dbReference>
<dbReference type="GO" id="GO:0005525">
    <property type="term" value="F:GTP binding"/>
    <property type="evidence" value="ECO:0007669"/>
    <property type="project" value="InterPro"/>
</dbReference>
<gene>
    <name evidence="3" type="ORF">TrVE_jg11865</name>
</gene>
<organism evidence="3 4">
    <name type="scientific">Triparma verrucosa</name>
    <dbReference type="NCBI Taxonomy" id="1606542"/>
    <lineage>
        <taxon>Eukaryota</taxon>
        <taxon>Sar</taxon>
        <taxon>Stramenopiles</taxon>
        <taxon>Ochrophyta</taxon>
        <taxon>Bolidophyceae</taxon>
        <taxon>Parmales</taxon>
        <taxon>Triparmaceae</taxon>
        <taxon>Triparma</taxon>
    </lineage>
</organism>
<feature type="compositionally biased region" description="Low complexity" evidence="1">
    <location>
        <begin position="239"/>
        <end position="249"/>
    </location>
</feature>
<dbReference type="AlphaFoldDB" id="A0A9W7F4T1"/>
<evidence type="ECO:0000259" key="2">
    <source>
        <dbReference type="Pfam" id="PF01926"/>
    </source>
</evidence>
<feature type="region of interest" description="Disordered" evidence="1">
    <location>
        <begin position="230"/>
        <end position="312"/>
    </location>
</feature>
<dbReference type="SUPFAM" id="SSF52540">
    <property type="entry name" value="P-loop containing nucleoside triphosphate hydrolases"/>
    <property type="match status" value="1"/>
</dbReference>
<evidence type="ECO:0000313" key="3">
    <source>
        <dbReference type="EMBL" id="GMI03505.1"/>
    </source>
</evidence>
<evidence type="ECO:0000256" key="1">
    <source>
        <dbReference type="SAM" id="MobiDB-lite"/>
    </source>
</evidence>
<name>A0A9W7F4T1_9STRA</name>